<dbReference type="AlphaFoldDB" id="A0A4Z0Q795"/>
<accession>A0A4Z0Q795</accession>
<evidence type="ECO:0000256" key="1">
    <source>
        <dbReference type="SAM" id="SignalP"/>
    </source>
</evidence>
<proteinExistence type="predicted"/>
<dbReference type="Proteomes" id="UP000297549">
    <property type="component" value="Unassembled WGS sequence"/>
</dbReference>
<feature type="chain" id="PRO_5021473667" evidence="1">
    <location>
        <begin position="19"/>
        <end position="138"/>
    </location>
</feature>
<evidence type="ECO:0000313" key="2">
    <source>
        <dbReference type="EMBL" id="TGE25947.1"/>
    </source>
</evidence>
<gene>
    <name evidence="2" type="ORF">E5K00_12370</name>
</gene>
<organism evidence="2 3">
    <name type="scientific">Hymenobacter aquaticus</name>
    <dbReference type="NCBI Taxonomy" id="1867101"/>
    <lineage>
        <taxon>Bacteria</taxon>
        <taxon>Pseudomonadati</taxon>
        <taxon>Bacteroidota</taxon>
        <taxon>Cytophagia</taxon>
        <taxon>Cytophagales</taxon>
        <taxon>Hymenobacteraceae</taxon>
        <taxon>Hymenobacter</taxon>
    </lineage>
</organism>
<dbReference type="OrthoDB" id="886935at2"/>
<dbReference type="RefSeq" id="WP_135463525.1">
    <property type="nucleotide sequence ID" value="NZ_SRLC01000001.1"/>
</dbReference>
<sequence length="138" mass="14479">MRYLFPAFALLAFLTLPGCTPNGCPDDEAPAPACYSGKVVGAACMDGVLIEVDPQYAIGKAYNQYTNLVAAVNMQPSSSPDLTIDGQVVQVGQTVYFTYTVSPKAREAVCPQNTVPLPVPHLVLSNLGATACAPTKAQ</sequence>
<dbReference type="EMBL" id="SRLC01000001">
    <property type="protein sequence ID" value="TGE25947.1"/>
    <property type="molecule type" value="Genomic_DNA"/>
</dbReference>
<evidence type="ECO:0000313" key="3">
    <source>
        <dbReference type="Proteomes" id="UP000297549"/>
    </source>
</evidence>
<name>A0A4Z0Q795_9BACT</name>
<protein>
    <submittedName>
        <fullName evidence="2">Uncharacterized protein</fullName>
    </submittedName>
</protein>
<feature type="signal peptide" evidence="1">
    <location>
        <begin position="1"/>
        <end position="18"/>
    </location>
</feature>
<keyword evidence="1" id="KW-0732">Signal</keyword>
<reference evidence="2 3" key="1">
    <citation type="submission" date="2019-04" db="EMBL/GenBank/DDBJ databases">
        <authorList>
            <person name="Feng G."/>
            <person name="Zhang J."/>
            <person name="Zhu H."/>
        </authorList>
    </citation>
    <scope>NUCLEOTIDE SEQUENCE [LARGE SCALE GENOMIC DNA]</scope>
    <source>
        <strain evidence="2 3">JCM 31653</strain>
    </source>
</reference>
<keyword evidence="3" id="KW-1185">Reference proteome</keyword>
<comment type="caution">
    <text evidence="2">The sequence shown here is derived from an EMBL/GenBank/DDBJ whole genome shotgun (WGS) entry which is preliminary data.</text>
</comment>